<name>A0A0A8YYH7_ARUDO</name>
<reference evidence="1" key="2">
    <citation type="journal article" date="2015" name="Data Brief">
        <title>Shoot transcriptome of the giant reed, Arundo donax.</title>
        <authorList>
            <person name="Barrero R.A."/>
            <person name="Guerrero F.D."/>
            <person name="Moolhuijzen P."/>
            <person name="Goolsby J.A."/>
            <person name="Tidwell J."/>
            <person name="Bellgard S.E."/>
            <person name="Bellgard M.I."/>
        </authorList>
    </citation>
    <scope>NUCLEOTIDE SEQUENCE</scope>
    <source>
        <tissue evidence="1">Shoot tissue taken approximately 20 cm above the soil surface</tissue>
    </source>
</reference>
<reference evidence="1" key="1">
    <citation type="submission" date="2014-09" db="EMBL/GenBank/DDBJ databases">
        <authorList>
            <person name="Magalhaes I.L.F."/>
            <person name="Oliveira U."/>
            <person name="Santos F.R."/>
            <person name="Vidigal T.H.D.A."/>
            <person name="Brescovit A.D."/>
            <person name="Santos A.J."/>
        </authorList>
    </citation>
    <scope>NUCLEOTIDE SEQUENCE</scope>
    <source>
        <tissue evidence="1">Shoot tissue taken approximately 20 cm above the soil surface</tissue>
    </source>
</reference>
<dbReference type="AlphaFoldDB" id="A0A0A8YYH7"/>
<dbReference type="EMBL" id="GBRH01266299">
    <property type="protein sequence ID" value="JAD31596.1"/>
    <property type="molecule type" value="Transcribed_RNA"/>
</dbReference>
<organism evidence="1">
    <name type="scientific">Arundo donax</name>
    <name type="common">Giant reed</name>
    <name type="synonym">Donax arundinaceus</name>
    <dbReference type="NCBI Taxonomy" id="35708"/>
    <lineage>
        <taxon>Eukaryota</taxon>
        <taxon>Viridiplantae</taxon>
        <taxon>Streptophyta</taxon>
        <taxon>Embryophyta</taxon>
        <taxon>Tracheophyta</taxon>
        <taxon>Spermatophyta</taxon>
        <taxon>Magnoliopsida</taxon>
        <taxon>Liliopsida</taxon>
        <taxon>Poales</taxon>
        <taxon>Poaceae</taxon>
        <taxon>PACMAD clade</taxon>
        <taxon>Arundinoideae</taxon>
        <taxon>Arundineae</taxon>
        <taxon>Arundo</taxon>
    </lineage>
</organism>
<proteinExistence type="predicted"/>
<sequence>MTLGGKGAFGCGLLLSSRIP</sequence>
<evidence type="ECO:0000313" key="1">
    <source>
        <dbReference type="EMBL" id="JAD31596.1"/>
    </source>
</evidence>
<accession>A0A0A8YYH7</accession>
<protein>
    <submittedName>
        <fullName evidence="1">Uncharacterized protein</fullName>
    </submittedName>
</protein>